<accession>A0A7N2QZE9</accession>
<feature type="region of interest" description="Disordered" evidence="1">
    <location>
        <begin position="1"/>
        <end position="24"/>
    </location>
</feature>
<protein>
    <submittedName>
        <fullName evidence="2">Uncharacterized protein</fullName>
    </submittedName>
</protein>
<evidence type="ECO:0000313" key="3">
    <source>
        <dbReference type="Proteomes" id="UP000594261"/>
    </source>
</evidence>
<reference evidence="2" key="2">
    <citation type="submission" date="2021-01" db="UniProtKB">
        <authorList>
            <consortium name="EnsemblPlants"/>
        </authorList>
    </citation>
    <scope>IDENTIFICATION</scope>
</reference>
<evidence type="ECO:0000256" key="1">
    <source>
        <dbReference type="SAM" id="MobiDB-lite"/>
    </source>
</evidence>
<dbReference type="Proteomes" id="UP000594261">
    <property type="component" value="Chromosome 2"/>
</dbReference>
<reference evidence="3" key="1">
    <citation type="journal article" date="2016" name="G3 (Bethesda)">
        <title>First Draft Assembly and Annotation of the Genome of a California Endemic Oak Quercus lobata Nee (Fagaceae).</title>
        <authorList>
            <person name="Sork V.L."/>
            <person name="Fitz-Gibbon S.T."/>
            <person name="Puiu D."/>
            <person name="Crepeau M."/>
            <person name="Gugger P.F."/>
            <person name="Sherman R."/>
            <person name="Stevens K."/>
            <person name="Langley C.H."/>
            <person name="Pellegrini M."/>
            <person name="Salzberg S.L."/>
        </authorList>
    </citation>
    <scope>NUCLEOTIDE SEQUENCE [LARGE SCALE GENOMIC DNA]</scope>
    <source>
        <strain evidence="3">cv. SW786</strain>
    </source>
</reference>
<dbReference type="EnsemblPlants" id="QL02p061937:mrna">
    <property type="protein sequence ID" value="QL02p061937:mrna"/>
    <property type="gene ID" value="QL02p061937"/>
</dbReference>
<organism evidence="2 3">
    <name type="scientific">Quercus lobata</name>
    <name type="common">Valley oak</name>
    <dbReference type="NCBI Taxonomy" id="97700"/>
    <lineage>
        <taxon>Eukaryota</taxon>
        <taxon>Viridiplantae</taxon>
        <taxon>Streptophyta</taxon>
        <taxon>Embryophyta</taxon>
        <taxon>Tracheophyta</taxon>
        <taxon>Spermatophyta</taxon>
        <taxon>Magnoliopsida</taxon>
        <taxon>eudicotyledons</taxon>
        <taxon>Gunneridae</taxon>
        <taxon>Pentapetalae</taxon>
        <taxon>rosids</taxon>
        <taxon>fabids</taxon>
        <taxon>Fagales</taxon>
        <taxon>Fagaceae</taxon>
        <taxon>Quercus</taxon>
    </lineage>
</organism>
<dbReference type="Gramene" id="QL02p061937:mrna">
    <property type="protein sequence ID" value="QL02p061937:mrna"/>
    <property type="gene ID" value="QL02p061937"/>
</dbReference>
<evidence type="ECO:0000313" key="2">
    <source>
        <dbReference type="EnsemblPlants" id="QL02p061937:mrna"/>
    </source>
</evidence>
<dbReference type="InParanoid" id="A0A7N2QZE9"/>
<dbReference type="AlphaFoldDB" id="A0A7N2QZE9"/>
<sequence length="126" mass="13727">MVPTASRPTKRATSAAAGDGNNRSTTIFASNSISTLVKFKFYVGRDLSKPSSTLMENRFGVKSTQKFTMISFQSLPLVTKGKLIRVLQRAISKTLISRIGGGQQNSLVAPIKGCGLKDLDWNFNEK</sequence>
<proteinExistence type="predicted"/>
<name>A0A7N2QZE9_QUELO</name>
<keyword evidence="3" id="KW-1185">Reference proteome</keyword>